<feature type="domain" description="Galactofuranosyltransferase GlfT2 N-terminal" evidence="2">
    <location>
        <begin position="18"/>
        <end position="143"/>
    </location>
</feature>
<dbReference type="InterPro" id="IPR040492">
    <property type="entry name" value="GlfT2_N"/>
</dbReference>
<reference evidence="4" key="1">
    <citation type="journal article" date="2019" name="Int. J. Syst. Evol. Microbiol.">
        <title>The Global Catalogue of Microorganisms (GCM) 10K type strain sequencing project: providing services to taxonomists for standard genome sequencing and annotation.</title>
        <authorList>
            <consortium name="The Broad Institute Genomics Platform"/>
            <consortium name="The Broad Institute Genome Sequencing Center for Infectious Disease"/>
            <person name="Wu L."/>
            <person name="Ma J."/>
        </authorList>
    </citation>
    <scope>NUCLEOTIDE SEQUENCE [LARGE SCALE GENOMIC DNA]</scope>
    <source>
        <strain evidence="4">JCM 3366</strain>
    </source>
</reference>
<dbReference type="InterPro" id="IPR029044">
    <property type="entry name" value="Nucleotide-diphossugar_trans"/>
</dbReference>
<evidence type="ECO:0000259" key="1">
    <source>
        <dbReference type="Pfam" id="PF00535"/>
    </source>
</evidence>
<keyword evidence="3" id="KW-0328">Glycosyltransferase</keyword>
<keyword evidence="4" id="KW-1185">Reference proteome</keyword>
<sequence length="592" mass="68522">MITLQNLVFPEYEICTETELYFRTSGMIAASFEKRNFHFSPGGKLSFDTYFNALSIGKWSRLCKLGKLFLRLAGTGRFQLRVHCAYLNRSWEVLYNDVVSLEPEAPLSVELDRSDERWRNGILYFELTALSEGTLESAAFITDTQPLRDIKLAISITTFKREAQVEETSRRLRDYLAGHPYSGDIGVFVVDNGKSAKIETDNQIRYIENPNFGGSGGFARGLLEAKNAGYTHCLFMDDDASFHMENLHRTYAFLQLATKENTAIAGAMIANNHKWRMWENGALFDRICRPRFKGSDLRLFNSIIEIERETQNTDPATLYGGWWFFAFPIGLTRHYPFPFFVRGDDISFSLNNEFSIQTINGVISFQDDFEEKESPQTLYLDLRNSLVQHMSAPQLKSNRFYVILIPLWFILRNICKLHYETVDSLLLSWEDVLEGPDYFKNNLTHSNRRKSINDLVQQERWKQREGRPTAVYEYPRVLPLWRARLMKLTLNGHFLPRLGLSLREGTVGVHDRNHLPILWGLKKIRVISSDGSQAYSVQFQQLRGIKQAIKVATLSLRFLLGYKKLREAYKTAYPQITSEQFWETSIRSDCQP</sequence>
<dbReference type="RefSeq" id="WP_223019921.1">
    <property type="nucleotide sequence ID" value="NZ_CP078143.1"/>
</dbReference>
<dbReference type="GO" id="GO:0016757">
    <property type="term" value="F:glycosyltransferase activity"/>
    <property type="evidence" value="ECO:0007669"/>
    <property type="project" value="UniProtKB-KW"/>
</dbReference>
<name>A0ABW0T738_9HYPH</name>
<accession>A0ABW0T738</accession>
<keyword evidence="3" id="KW-0808">Transferase</keyword>
<dbReference type="Pfam" id="PF17994">
    <property type="entry name" value="Glft2_N"/>
    <property type="match status" value="1"/>
</dbReference>
<organism evidence="3 4">
    <name type="scientific">Nitratireductor kimnyeongensis</name>
    <dbReference type="NCBI Taxonomy" id="430679"/>
    <lineage>
        <taxon>Bacteria</taxon>
        <taxon>Pseudomonadati</taxon>
        <taxon>Pseudomonadota</taxon>
        <taxon>Alphaproteobacteria</taxon>
        <taxon>Hyphomicrobiales</taxon>
        <taxon>Phyllobacteriaceae</taxon>
        <taxon>Nitratireductor</taxon>
    </lineage>
</organism>
<dbReference type="Gene3D" id="3.90.550.60">
    <property type="match status" value="1"/>
</dbReference>
<dbReference type="EC" id="2.4.-.-" evidence="3"/>
<gene>
    <name evidence="3" type="ORF">ACFPOD_04040</name>
</gene>
<comment type="caution">
    <text evidence="3">The sequence shown here is derived from an EMBL/GenBank/DDBJ whole genome shotgun (WGS) entry which is preliminary data.</text>
</comment>
<dbReference type="Pfam" id="PF00535">
    <property type="entry name" value="Glycos_transf_2"/>
    <property type="match status" value="1"/>
</dbReference>
<dbReference type="InterPro" id="IPR001173">
    <property type="entry name" value="Glyco_trans_2-like"/>
</dbReference>
<feature type="domain" description="Glycosyltransferase 2-like" evidence="1">
    <location>
        <begin position="155"/>
        <end position="259"/>
    </location>
</feature>
<proteinExistence type="predicted"/>
<dbReference type="Proteomes" id="UP001596107">
    <property type="component" value="Unassembled WGS sequence"/>
</dbReference>
<evidence type="ECO:0000313" key="3">
    <source>
        <dbReference type="EMBL" id="MFC5584270.1"/>
    </source>
</evidence>
<protein>
    <submittedName>
        <fullName evidence="3">Glycosyltransferase</fullName>
        <ecNumber evidence="3">2.4.-.-</ecNumber>
    </submittedName>
</protein>
<evidence type="ECO:0000313" key="4">
    <source>
        <dbReference type="Proteomes" id="UP001596107"/>
    </source>
</evidence>
<dbReference type="SUPFAM" id="SSF53448">
    <property type="entry name" value="Nucleotide-diphospho-sugar transferases"/>
    <property type="match status" value="1"/>
</dbReference>
<dbReference type="EMBL" id="JBHSNB010000001">
    <property type="protein sequence ID" value="MFC5584270.1"/>
    <property type="molecule type" value="Genomic_DNA"/>
</dbReference>
<evidence type="ECO:0000259" key="2">
    <source>
        <dbReference type="Pfam" id="PF17994"/>
    </source>
</evidence>